<reference evidence="3" key="1">
    <citation type="journal article" date="2011" name="MBio">
        <title>Novel metabolic attributes of the genus Cyanothece, comprising a group of unicellular nitrogen-fixing Cyanobacteria.</title>
        <authorList>
            <person name="Bandyopadhyay A."/>
            <person name="Elvitigala T."/>
            <person name="Welsh E."/>
            <person name="Stockel J."/>
            <person name="Liberton M."/>
            <person name="Min H."/>
            <person name="Sherman L.A."/>
            <person name="Pakrasi H.B."/>
        </authorList>
    </citation>
    <scope>NUCLEOTIDE SEQUENCE [LARGE SCALE GENOMIC DNA]</scope>
    <source>
        <strain evidence="3">PCC 7424</strain>
    </source>
</reference>
<keyword evidence="2" id="KW-0255">Endonuclease</keyword>
<dbReference type="SUPFAM" id="SSF52980">
    <property type="entry name" value="Restriction endonuclease-like"/>
    <property type="match status" value="1"/>
</dbReference>
<dbReference type="HOGENOM" id="CLU_1004013_0_0_3"/>
<dbReference type="SMART" id="SM00255">
    <property type="entry name" value="TIR"/>
    <property type="match status" value="1"/>
</dbReference>
<dbReference type="PANTHER" id="PTHR30015">
    <property type="entry name" value="MRR RESTRICTION SYSTEM PROTEIN"/>
    <property type="match status" value="1"/>
</dbReference>
<proteinExistence type="predicted"/>
<organism evidence="2 3">
    <name type="scientific">Gloeothece citriformis (strain PCC 7424)</name>
    <name type="common">Cyanothece sp. (strain PCC 7424)</name>
    <dbReference type="NCBI Taxonomy" id="65393"/>
    <lineage>
        <taxon>Bacteria</taxon>
        <taxon>Bacillati</taxon>
        <taxon>Cyanobacteriota</taxon>
        <taxon>Cyanophyceae</taxon>
        <taxon>Oscillatoriophycideae</taxon>
        <taxon>Chroococcales</taxon>
        <taxon>Aphanothecaceae</taxon>
        <taxon>Gloeothece</taxon>
        <taxon>Gloeothece citriformis</taxon>
    </lineage>
</organism>
<dbReference type="PANTHER" id="PTHR30015:SF7">
    <property type="entry name" value="TYPE IV METHYL-DIRECTED RESTRICTION ENZYME ECOKMRR"/>
    <property type="match status" value="1"/>
</dbReference>
<feature type="domain" description="TIR" evidence="1">
    <location>
        <begin position="10"/>
        <end position="136"/>
    </location>
</feature>
<keyword evidence="3" id="KW-1185">Reference proteome</keyword>
<name>B7K9N6_GLOC7</name>
<sequence length="290" mass="32933">MTYLKDQSSTTTQIFISYVGSDIVAAKAIVEGLRSRNLDVWLDEYELKAGENWVDSIRNAISASSYFFLLLSKDSVNSPFINTEFISILKELQIRNITLIPILLENCEIPQPLAVYQFFDMRSGIEENLDQLANTLKSASKIDFEKLTPKTFDQLVIDLLKKLGFVNSKLNSQINELGIDAIVEFPQKDPFGSEIREIYLVETKFYRHSRPDLRALRQLVEYTKILSEIDQALLITNGQLTSTAHDWANDATKNTGIPIRIIDGTELKRLLLQNTDLVSQYFTPILSNAS</sequence>
<dbReference type="Gene3D" id="3.40.50.10140">
    <property type="entry name" value="Toll/interleukin-1 receptor homology (TIR) domain"/>
    <property type="match status" value="1"/>
</dbReference>
<dbReference type="eggNOG" id="COG4916">
    <property type="taxonomic scope" value="Bacteria"/>
</dbReference>
<dbReference type="GO" id="GO:0015666">
    <property type="term" value="F:restriction endodeoxyribonuclease activity"/>
    <property type="evidence" value="ECO:0007669"/>
    <property type="project" value="TreeGrafter"/>
</dbReference>
<dbReference type="Proteomes" id="UP000002384">
    <property type="component" value="Chromosome"/>
</dbReference>
<dbReference type="InterPro" id="IPR035897">
    <property type="entry name" value="Toll_tir_struct_dom_sf"/>
</dbReference>
<evidence type="ECO:0000313" key="2">
    <source>
        <dbReference type="EMBL" id="ACK70004.1"/>
    </source>
</evidence>
<dbReference type="AlphaFoldDB" id="B7K9N6"/>
<dbReference type="Pfam" id="PF13676">
    <property type="entry name" value="TIR_2"/>
    <property type="match status" value="1"/>
</dbReference>
<evidence type="ECO:0000313" key="3">
    <source>
        <dbReference type="Proteomes" id="UP000002384"/>
    </source>
</evidence>
<gene>
    <name evidence="2" type="ordered locus">PCC7424_1565</name>
</gene>
<keyword evidence="2" id="KW-0378">Hydrolase</keyword>
<dbReference type="EMBL" id="CP001291">
    <property type="protein sequence ID" value="ACK70004.1"/>
    <property type="molecule type" value="Genomic_DNA"/>
</dbReference>
<dbReference type="Pfam" id="PF04471">
    <property type="entry name" value="Mrr_cat"/>
    <property type="match status" value="1"/>
</dbReference>
<dbReference type="OrthoDB" id="8435646at2"/>
<dbReference type="InterPro" id="IPR052906">
    <property type="entry name" value="Type_IV_Methyl-Rstrct_Enzyme"/>
</dbReference>
<dbReference type="InterPro" id="IPR011335">
    <property type="entry name" value="Restrct_endonuc-II-like"/>
</dbReference>
<dbReference type="GO" id="GO:0003677">
    <property type="term" value="F:DNA binding"/>
    <property type="evidence" value="ECO:0007669"/>
    <property type="project" value="InterPro"/>
</dbReference>
<dbReference type="PROSITE" id="PS50104">
    <property type="entry name" value="TIR"/>
    <property type="match status" value="1"/>
</dbReference>
<dbReference type="GO" id="GO:0009307">
    <property type="term" value="P:DNA restriction-modification system"/>
    <property type="evidence" value="ECO:0007669"/>
    <property type="project" value="InterPro"/>
</dbReference>
<evidence type="ECO:0000259" key="1">
    <source>
        <dbReference type="PROSITE" id="PS50104"/>
    </source>
</evidence>
<dbReference type="RefSeq" id="WP_012598948.1">
    <property type="nucleotide sequence ID" value="NC_011729.1"/>
</dbReference>
<keyword evidence="2" id="KW-0540">Nuclease</keyword>
<dbReference type="GO" id="GO:0007165">
    <property type="term" value="P:signal transduction"/>
    <property type="evidence" value="ECO:0007669"/>
    <property type="project" value="InterPro"/>
</dbReference>
<accession>B7K9N6</accession>
<protein>
    <submittedName>
        <fullName evidence="2">Restriction endonuclease</fullName>
    </submittedName>
</protein>
<dbReference type="KEGG" id="cyc:PCC7424_1565"/>
<dbReference type="SUPFAM" id="SSF52200">
    <property type="entry name" value="Toll/Interleukin receptor TIR domain"/>
    <property type="match status" value="1"/>
</dbReference>
<dbReference type="InterPro" id="IPR007560">
    <property type="entry name" value="Restrct_endonuc_IV_Mrr"/>
</dbReference>
<dbReference type="InterPro" id="IPR000157">
    <property type="entry name" value="TIR_dom"/>
</dbReference>
<dbReference type="STRING" id="65393.PCC7424_1565"/>